<keyword evidence="6" id="KW-0547">Nucleotide-binding</keyword>
<keyword evidence="5 12" id="KW-0548">Nucleotidyltransferase</keyword>
<dbReference type="NCBIfam" id="TIGR00125">
    <property type="entry name" value="cyt_tran_rel"/>
    <property type="match status" value="1"/>
</dbReference>
<proteinExistence type="inferred from homology"/>
<feature type="domain" description="Cytidyltransferase-like" evidence="11">
    <location>
        <begin position="8"/>
        <end position="136"/>
    </location>
</feature>
<evidence type="ECO:0000256" key="10">
    <source>
        <dbReference type="ARBA" id="ARBA00029346"/>
    </source>
</evidence>
<dbReference type="EMBL" id="VSSQ01000128">
    <property type="protein sequence ID" value="MPL79594.1"/>
    <property type="molecule type" value="Genomic_DNA"/>
</dbReference>
<sequence>MNSKHIAIFPGSFDPITKGHESVVLRALPLFDEIIIAIGENTAKKEFFPLQQRLEWIEKTFENNPKVKVESFSSLLVDFCKEKNAKYVLRGLRNSIDFQYERNIALINQELYHDLETIFILTKPEDTAISSSFVREILSFGGDVTKFIPSKIEIKPIK</sequence>
<evidence type="ECO:0000256" key="5">
    <source>
        <dbReference type="ARBA" id="ARBA00022695"/>
    </source>
</evidence>
<keyword evidence="7" id="KW-0067">ATP-binding</keyword>
<dbReference type="Pfam" id="PF01467">
    <property type="entry name" value="CTP_transf_like"/>
    <property type="match status" value="1"/>
</dbReference>
<protein>
    <recommendedName>
        <fullName evidence="2">Phosphopantetheine adenylyltransferase</fullName>
        <ecNumber evidence="1">2.7.7.3</ecNumber>
    </recommendedName>
</protein>
<evidence type="ECO:0000256" key="9">
    <source>
        <dbReference type="ARBA" id="ARBA00022993"/>
    </source>
</evidence>
<keyword evidence="9" id="KW-0173">Coenzyme A biosynthesis</keyword>
<evidence type="ECO:0000256" key="4">
    <source>
        <dbReference type="ARBA" id="ARBA00022679"/>
    </source>
</evidence>
<evidence type="ECO:0000256" key="8">
    <source>
        <dbReference type="ARBA" id="ARBA00022842"/>
    </source>
</evidence>
<keyword evidence="4 12" id="KW-0808">Transferase</keyword>
<reference evidence="12" key="1">
    <citation type="submission" date="2019-08" db="EMBL/GenBank/DDBJ databases">
        <authorList>
            <person name="Kucharzyk K."/>
            <person name="Murdoch R.W."/>
            <person name="Higgins S."/>
            <person name="Loffler F."/>
        </authorList>
    </citation>
    <scope>NUCLEOTIDE SEQUENCE</scope>
</reference>
<accession>A0A644UKU6</accession>
<evidence type="ECO:0000256" key="7">
    <source>
        <dbReference type="ARBA" id="ARBA00022840"/>
    </source>
</evidence>
<evidence type="ECO:0000256" key="1">
    <source>
        <dbReference type="ARBA" id="ARBA00012392"/>
    </source>
</evidence>
<comment type="caution">
    <text evidence="12">The sequence shown here is derived from an EMBL/GenBank/DDBJ whole genome shotgun (WGS) entry which is preliminary data.</text>
</comment>
<comment type="catalytic activity">
    <reaction evidence="10">
        <text>(R)-4'-phosphopantetheine + ATP + H(+) = 3'-dephospho-CoA + diphosphate</text>
        <dbReference type="Rhea" id="RHEA:19801"/>
        <dbReference type="ChEBI" id="CHEBI:15378"/>
        <dbReference type="ChEBI" id="CHEBI:30616"/>
        <dbReference type="ChEBI" id="CHEBI:33019"/>
        <dbReference type="ChEBI" id="CHEBI:57328"/>
        <dbReference type="ChEBI" id="CHEBI:61723"/>
        <dbReference type="EC" id="2.7.7.3"/>
    </reaction>
</comment>
<keyword evidence="3" id="KW-0963">Cytoplasm</keyword>
<evidence type="ECO:0000256" key="3">
    <source>
        <dbReference type="ARBA" id="ARBA00022490"/>
    </source>
</evidence>
<dbReference type="InterPro" id="IPR004821">
    <property type="entry name" value="Cyt_trans-like"/>
</dbReference>
<evidence type="ECO:0000259" key="11">
    <source>
        <dbReference type="Pfam" id="PF01467"/>
    </source>
</evidence>
<dbReference type="SUPFAM" id="SSF52374">
    <property type="entry name" value="Nucleotidylyl transferase"/>
    <property type="match status" value="1"/>
</dbReference>
<dbReference type="HAMAP" id="MF_00151">
    <property type="entry name" value="PPAT_bact"/>
    <property type="match status" value="1"/>
</dbReference>
<dbReference type="Gene3D" id="3.40.50.620">
    <property type="entry name" value="HUPs"/>
    <property type="match status" value="1"/>
</dbReference>
<dbReference type="InterPro" id="IPR001980">
    <property type="entry name" value="PPAT"/>
</dbReference>
<dbReference type="AlphaFoldDB" id="A0A644UKU6"/>
<evidence type="ECO:0000256" key="2">
    <source>
        <dbReference type="ARBA" id="ARBA00013868"/>
    </source>
</evidence>
<evidence type="ECO:0000313" key="12">
    <source>
        <dbReference type="EMBL" id="MPL79594.1"/>
    </source>
</evidence>
<dbReference type="EC" id="2.7.7.3" evidence="1"/>
<dbReference type="PANTHER" id="PTHR21342:SF1">
    <property type="entry name" value="PHOSPHOPANTETHEINE ADENYLYLTRANSFERASE"/>
    <property type="match status" value="1"/>
</dbReference>
<keyword evidence="8" id="KW-0460">Magnesium</keyword>
<organism evidence="12">
    <name type="scientific">bioreactor metagenome</name>
    <dbReference type="NCBI Taxonomy" id="1076179"/>
    <lineage>
        <taxon>unclassified sequences</taxon>
        <taxon>metagenomes</taxon>
        <taxon>ecological metagenomes</taxon>
    </lineage>
</organism>
<evidence type="ECO:0000256" key="6">
    <source>
        <dbReference type="ARBA" id="ARBA00022741"/>
    </source>
</evidence>
<dbReference type="GO" id="GO:0015937">
    <property type="term" value="P:coenzyme A biosynthetic process"/>
    <property type="evidence" value="ECO:0007669"/>
    <property type="project" value="UniProtKB-KW"/>
</dbReference>
<dbReference type="InterPro" id="IPR014729">
    <property type="entry name" value="Rossmann-like_a/b/a_fold"/>
</dbReference>
<dbReference type="GO" id="GO:0004595">
    <property type="term" value="F:pantetheine-phosphate adenylyltransferase activity"/>
    <property type="evidence" value="ECO:0007669"/>
    <property type="project" value="UniProtKB-EC"/>
</dbReference>
<dbReference type="PANTHER" id="PTHR21342">
    <property type="entry name" value="PHOSPHOPANTETHEINE ADENYLYLTRANSFERASE"/>
    <property type="match status" value="1"/>
</dbReference>
<dbReference type="NCBIfam" id="TIGR01510">
    <property type="entry name" value="coaD_prev_kdtB"/>
    <property type="match status" value="1"/>
</dbReference>
<dbReference type="PRINTS" id="PR01020">
    <property type="entry name" value="LPSBIOSNTHSS"/>
</dbReference>
<dbReference type="CDD" id="cd02163">
    <property type="entry name" value="PPAT"/>
    <property type="match status" value="1"/>
</dbReference>
<gene>
    <name evidence="12" type="primary">coaD_7</name>
    <name evidence="12" type="ORF">SDC9_25478</name>
</gene>
<dbReference type="GO" id="GO:0005524">
    <property type="term" value="F:ATP binding"/>
    <property type="evidence" value="ECO:0007669"/>
    <property type="project" value="UniProtKB-KW"/>
</dbReference>
<name>A0A644UKU6_9ZZZZ</name>